<reference evidence="2 3" key="1">
    <citation type="submission" date="2019-09" db="EMBL/GenBank/DDBJ databases">
        <authorList>
            <person name="Ou C."/>
        </authorList>
    </citation>
    <scope>NUCLEOTIDE SEQUENCE [LARGE SCALE GENOMIC DNA]</scope>
    <source>
        <strain evidence="2">S2</strain>
        <tissue evidence="2">Leaf</tissue>
    </source>
</reference>
<protein>
    <submittedName>
        <fullName evidence="2">Bromo adjacent y domain-containing 1 protein-like</fullName>
    </submittedName>
</protein>
<dbReference type="Proteomes" id="UP000327157">
    <property type="component" value="Chromosome 14"/>
</dbReference>
<accession>A0A5N5GCW4</accession>
<reference evidence="2 3" key="3">
    <citation type="submission" date="2019-11" db="EMBL/GenBank/DDBJ databases">
        <title>A de novo genome assembly of a pear dwarfing rootstock.</title>
        <authorList>
            <person name="Wang F."/>
            <person name="Wang J."/>
            <person name="Li S."/>
            <person name="Zhang Y."/>
            <person name="Fang M."/>
            <person name="Ma L."/>
            <person name="Zhao Y."/>
            <person name="Jiang S."/>
        </authorList>
    </citation>
    <scope>NUCLEOTIDE SEQUENCE [LARGE SCALE GENOMIC DNA]</scope>
    <source>
        <strain evidence="2">S2</strain>
        <tissue evidence="2">Leaf</tissue>
    </source>
</reference>
<evidence type="ECO:0000256" key="1">
    <source>
        <dbReference type="SAM" id="MobiDB-lite"/>
    </source>
</evidence>
<reference evidence="3" key="2">
    <citation type="submission" date="2019-10" db="EMBL/GenBank/DDBJ databases">
        <title>A de novo genome assembly of a pear dwarfing rootstock.</title>
        <authorList>
            <person name="Wang F."/>
            <person name="Wang J."/>
            <person name="Li S."/>
            <person name="Zhang Y."/>
            <person name="Fang M."/>
            <person name="Ma L."/>
            <person name="Zhao Y."/>
            <person name="Jiang S."/>
        </authorList>
    </citation>
    <scope>NUCLEOTIDE SEQUENCE [LARGE SCALE GENOMIC DNA]</scope>
</reference>
<evidence type="ECO:0000313" key="2">
    <source>
        <dbReference type="EMBL" id="KAB2608514.1"/>
    </source>
</evidence>
<dbReference type="AlphaFoldDB" id="A0A5N5GCW4"/>
<comment type="caution">
    <text evidence="2">The sequence shown here is derived from an EMBL/GenBank/DDBJ whole genome shotgun (WGS) entry which is preliminary data.</text>
</comment>
<sequence>MLEAKFSRTKSCRLNTNSGISPERATPGRRSAVTRLFSQLTPDLHLAVCNQTDYQTPYSPEEYPKTVPFQRQELV</sequence>
<keyword evidence="3" id="KW-1185">Reference proteome</keyword>
<evidence type="ECO:0000313" key="3">
    <source>
        <dbReference type="Proteomes" id="UP000327157"/>
    </source>
</evidence>
<gene>
    <name evidence="2" type="ORF">D8674_011682</name>
</gene>
<feature type="region of interest" description="Disordered" evidence="1">
    <location>
        <begin position="1"/>
        <end position="29"/>
    </location>
</feature>
<proteinExistence type="predicted"/>
<dbReference type="EMBL" id="SMOL01000553">
    <property type="protein sequence ID" value="KAB2608514.1"/>
    <property type="molecule type" value="Genomic_DNA"/>
</dbReference>
<name>A0A5N5GCW4_9ROSA</name>
<organism evidence="2 3">
    <name type="scientific">Pyrus ussuriensis x Pyrus communis</name>
    <dbReference type="NCBI Taxonomy" id="2448454"/>
    <lineage>
        <taxon>Eukaryota</taxon>
        <taxon>Viridiplantae</taxon>
        <taxon>Streptophyta</taxon>
        <taxon>Embryophyta</taxon>
        <taxon>Tracheophyta</taxon>
        <taxon>Spermatophyta</taxon>
        <taxon>Magnoliopsida</taxon>
        <taxon>eudicotyledons</taxon>
        <taxon>Gunneridae</taxon>
        <taxon>Pentapetalae</taxon>
        <taxon>rosids</taxon>
        <taxon>fabids</taxon>
        <taxon>Rosales</taxon>
        <taxon>Rosaceae</taxon>
        <taxon>Amygdaloideae</taxon>
        <taxon>Maleae</taxon>
        <taxon>Pyrus</taxon>
    </lineage>
</organism>